<keyword evidence="15" id="KW-1185">Reference proteome</keyword>
<dbReference type="EMBL" id="PYBV01000005">
    <property type="protein sequence ID" value="PYC75304.1"/>
    <property type="molecule type" value="Genomic_DNA"/>
</dbReference>
<keyword evidence="7" id="KW-0630">Potassium</keyword>
<evidence type="ECO:0000256" key="2">
    <source>
        <dbReference type="ARBA" id="ARBA00006920"/>
    </source>
</evidence>
<evidence type="ECO:0000256" key="9">
    <source>
        <dbReference type="ARBA" id="ARBA00023065"/>
    </source>
</evidence>
<evidence type="ECO:0000256" key="3">
    <source>
        <dbReference type="ARBA" id="ARBA00022448"/>
    </source>
</evidence>
<dbReference type="GO" id="GO:0015252">
    <property type="term" value="F:proton channel activity"/>
    <property type="evidence" value="ECO:0007669"/>
    <property type="project" value="InterPro"/>
</dbReference>
<evidence type="ECO:0000256" key="12">
    <source>
        <dbReference type="ARBA" id="ARBA00034430"/>
    </source>
</evidence>
<dbReference type="InterPro" id="IPR010617">
    <property type="entry name" value="TMEM175-like"/>
</dbReference>
<accession>A0A318NPP4</accession>
<dbReference type="OrthoDB" id="7626281at2"/>
<sequence>MSRFTRRPDRLTAFSDGVFAIAVTLLVLEIQPPQNFGHLLRGLGAPRSGRRHSCSTSFGPVSAAPNYWTPASGLSASTPSAADSRSR</sequence>
<feature type="compositionally biased region" description="Polar residues" evidence="13">
    <location>
        <begin position="72"/>
        <end position="87"/>
    </location>
</feature>
<evidence type="ECO:0000256" key="13">
    <source>
        <dbReference type="SAM" id="MobiDB-lite"/>
    </source>
</evidence>
<evidence type="ECO:0000256" key="7">
    <source>
        <dbReference type="ARBA" id="ARBA00022958"/>
    </source>
</evidence>
<protein>
    <recommendedName>
        <fullName evidence="16">DUF1211 domain-containing protein</fullName>
    </recommendedName>
</protein>
<keyword evidence="4" id="KW-0633">Potassium transport</keyword>
<reference evidence="14 15" key="1">
    <citation type="submission" date="2018-03" db="EMBL/GenBank/DDBJ databases">
        <title>Bioinformatic expansion and discovery of thiopeptide antibiotics.</title>
        <authorList>
            <person name="Schwalen C.J."/>
            <person name="Hudson G.A."/>
            <person name="Mitchell D.A."/>
        </authorList>
    </citation>
    <scope>NUCLEOTIDE SEQUENCE [LARGE SCALE GENOMIC DNA]</scope>
    <source>
        <strain evidence="14 15">NRRL 8041</strain>
    </source>
</reference>
<comment type="subcellular location">
    <subcellularLocation>
        <location evidence="1">Membrane</location>
        <topology evidence="1">Multi-pass membrane protein</topology>
    </subcellularLocation>
</comment>
<name>A0A318NPP4_9ACTN</name>
<evidence type="ECO:0000256" key="5">
    <source>
        <dbReference type="ARBA" id="ARBA00022692"/>
    </source>
</evidence>
<keyword evidence="8" id="KW-1133">Transmembrane helix</keyword>
<comment type="catalytic activity">
    <reaction evidence="12">
        <text>K(+)(in) = K(+)(out)</text>
        <dbReference type="Rhea" id="RHEA:29463"/>
        <dbReference type="ChEBI" id="CHEBI:29103"/>
    </reaction>
</comment>
<evidence type="ECO:0000313" key="15">
    <source>
        <dbReference type="Proteomes" id="UP000248333"/>
    </source>
</evidence>
<keyword evidence="5" id="KW-0812">Transmembrane</keyword>
<evidence type="ECO:0000256" key="6">
    <source>
        <dbReference type="ARBA" id="ARBA00022826"/>
    </source>
</evidence>
<keyword evidence="6" id="KW-0631">Potassium channel</keyword>
<keyword evidence="9" id="KW-0406">Ion transport</keyword>
<keyword evidence="11" id="KW-0407">Ion channel</keyword>
<comment type="similarity">
    <text evidence="2">Belongs to the TMEM175 family.</text>
</comment>
<evidence type="ECO:0000256" key="1">
    <source>
        <dbReference type="ARBA" id="ARBA00004141"/>
    </source>
</evidence>
<dbReference type="Proteomes" id="UP000248333">
    <property type="component" value="Unassembled WGS sequence"/>
</dbReference>
<evidence type="ECO:0000256" key="11">
    <source>
        <dbReference type="ARBA" id="ARBA00023303"/>
    </source>
</evidence>
<organism evidence="14 15">
    <name type="scientific">Micromonospora arborensis</name>
    <dbReference type="NCBI Taxonomy" id="2116518"/>
    <lineage>
        <taxon>Bacteria</taxon>
        <taxon>Bacillati</taxon>
        <taxon>Actinomycetota</taxon>
        <taxon>Actinomycetes</taxon>
        <taxon>Micromonosporales</taxon>
        <taxon>Micromonosporaceae</taxon>
        <taxon>Micromonospora</taxon>
    </lineage>
</organism>
<proteinExistence type="inferred from homology"/>
<keyword evidence="3" id="KW-0813">Transport</keyword>
<comment type="caution">
    <text evidence="14">The sequence shown here is derived from an EMBL/GenBank/DDBJ whole genome shotgun (WGS) entry which is preliminary data.</text>
</comment>
<dbReference type="GO" id="GO:0005267">
    <property type="term" value="F:potassium channel activity"/>
    <property type="evidence" value="ECO:0007669"/>
    <property type="project" value="UniProtKB-KW"/>
</dbReference>
<dbReference type="AlphaFoldDB" id="A0A318NPP4"/>
<dbReference type="Pfam" id="PF06736">
    <property type="entry name" value="TMEM175"/>
    <property type="match status" value="1"/>
</dbReference>
<feature type="region of interest" description="Disordered" evidence="13">
    <location>
        <begin position="64"/>
        <end position="87"/>
    </location>
</feature>
<evidence type="ECO:0000256" key="4">
    <source>
        <dbReference type="ARBA" id="ARBA00022538"/>
    </source>
</evidence>
<evidence type="ECO:0000313" key="14">
    <source>
        <dbReference type="EMBL" id="PYC75304.1"/>
    </source>
</evidence>
<keyword evidence="10" id="KW-0472">Membrane</keyword>
<evidence type="ECO:0000256" key="8">
    <source>
        <dbReference type="ARBA" id="ARBA00022989"/>
    </source>
</evidence>
<dbReference type="GO" id="GO:0016020">
    <property type="term" value="C:membrane"/>
    <property type="evidence" value="ECO:0007669"/>
    <property type="project" value="UniProtKB-SubCell"/>
</dbReference>
<evidence type="ECO:0008006" key="16">
    <source>
        <dbReference type="Google" id="ProtNLM"/>
    </source>
</evidence>
<gene>
    <name evidence="14" type="ORF">C7C45_03720</name>
</gene>
<evidence type="ECO:0000256" key="10">
    <source>
        <dbReference type="ARBA" id="ARBA00023136"/>
    </source>
</evidence>